<gene>
    <name evidence="1" type="ORF">SAMN06264855_14214</name>
</gene>
<keyword evidence="2" id="KW-1185">Reference proteome</keyword>
<protein>
    <recommendedName>
        <fullName evidence="3">DisA/LigA helix-hairpin-helix motif domain-containing protein</fullName>
    </recommendedName>
</protein>
<dbReference type="EMBL" id="FZNQ01000042">
    <property type="protein sequence ID" value="SNR70068.1"/>
    <property type="molecule type" value="Genomic_DNA"/>
</dbReference>
<accession>A0A238YGZ5</accession>
<dbReference type="AlphaFoldDB" id="A0A238YGZ5"/>
<dbReference type="RefSeq" id="WP_179213710.1">
    <property type="nucleotide sequence ID" value="NZ_FZNQ01000042.1"/>
</dbReference>
<evidence type="ECO:0000313" key="1">
    <source>
        <dbReference type="EMBL" id="SNR70068.1"/>
    </source>
</evidence>
<dbReference type="Proteomes" id="UP000198397">
    <property type="component" value="Unassembled WGS sequence"/>
</dbReference>
<name>A0A238YGZ5_HALVU</name>
<sequence length="55" mass="5955">MERLSDVVPGMGPSTTGKLYAKFGDLASIQNADEDDVLDVSRFLKPESVKTLRGV</sequence>
<dbReference type="SUPFAM" id="SSF47781">
    <property type="entry name" value="RuvA domain 2-like"/>
    <property type="match status" value="1"/>
</dbReference>
<organism evidence="1 2">
    <name type="scientific">Halorubrum vacuolatum</name>
    <name type="common">Natronobacterium vacuolatum</name>
    <dbReference type="NCBI Taxonomy" id="63740"/>
    <lineage>
        <taxon>Archaea</taxon>
        <taxon>Methanobacteriati</taxon>
        <taxon>Methanobacteriota</taxon>
        <taxon>Stenosarchaea group</taxon>
        <taxon>Halobacteria</taxon>
        <taxon>Halobacteriales</taxon>
        <taxon>Haloferacaceae</taxon>
        <taxon>Halorubrum</taxon>
    </lineage>
</organism>
<dbReference type="Gene3D" id="1.10.150.20">
    <property type="entry name" value="5' to 3' exonuclease, C-terminal subdomain"/>
    <property type="match status" value="1"/>
</dbReference>
<proteinExistence type="predicted"/>
<evidence type="ECO:0008006" key="3">
    <source>
        <dbReference type="Google" id="ProtNLM"/>
    </source>
</evidence>
<evidence type="ECO:0000313" key="2">
    <source>
        <dbReference type="Proteomes" id="UP000198397"/>
    </source>
</evidence>
<reference evidence="1 2" key="1">
    <citation type="submission" date="2017-06" db="EMBL/GenBank/DDBJ databases">
        <authorList>
            <person name="Kim H.J."/>
            <person name="Triplett B.A."/>
        </authorList>
    </citation>
    <scope>NUCLEOTIDE SEQUENCE [LARGE SCALE GENOMIC DNA]</scope>
    <source>
        <strain evidence="1 2">DSM 8800</strain>
    </source>
</reference>
<dbReference type="InterPro" id="IPR010994">
    <property type="entry name" value="RuvA_2-like"/>
</dbReference>